<feature type="domain" description="PA14" evidence="2">
    <location>
        <begin position="50"/>
        <end position="205"/>
    </location>
</feature>
<reference evidence="3 4" key="1">
    <citation type="journal article" date="2017" name="BMC Genomics">
        <title>Genome sequencing of 39 Akkermansia muciniphila isolates reveals its population structure, genomic and functional diverisity, and global distribution in mammalian gut microbiotas.</title>
        <authorList>
            <person name="Guo X."/>
            <person name="Li S."/>
            <person name="Zhang J."/>
            <person name="Wu F."/>
            <person name="Li X."/>
            <person name="Wu D."/>
            <person name="Zhang M."/>
            <person name="Ou Z."/>
            <person name="Jie Z."/>
            <person name="Yan Q."/>
            <person name="Li P."/>
            <person name="Yi J."/>
            <person name="Peng Y."/>
        </authorList>
    </citation>
    <scope>NUCLEOTIDE SEQUENCE [LARGE SCALE GENOMIC DNA]</scope>
    <source>
        <strain evidence="3 4">GP43</strain>
    </source>
</reference>
<accession>A0AAP8NKG9</accession>
<evidence type="ECO:0000256" key="1">
    <source>
        <dbReference type="ARBA" id="ARBA00022729"/>
    </source>
</evidence>
<dbReference type="PROSITE" id="PS51820">
    <property type="entry name" value="PA14"/>
    <property type="match status" value="1"/>
</dbReference>
<dbReference type="Proteomes" id="UP000235914">
    <property type="component" value="Unassembled WGS sequence"/>
</dbReference>
<dbReference type="InterPro" id="IPR037524">
    <property type="entry name" value="PA14/GLEYA"/>
</dbReference>
<proteinExistence type="predicted"/>
<gene>
    <name evidence="3" type="ORF">CXU09_09310</name>
</gene>
<dbReference type="SUPFAM" id="SSF56988">
    <property type="entry name" value="Anthrax protective antigen"/>
    <property type="match status" value="1"/>
</dbReference>
<name>A0AAP8NKG9_9BACT</name>
<evidence type="ECO:0000313" key="4">
    <source>
        <dbReference type="Proteomes" id="UP000235914"/>
    </source>
</evidence>
<dbReference type="SMART" id="SM00758">
    <property type="entry name" value="PA14"/>
    <property type="match status" value="1"/>
</dbReference>
<dbReference type="InterPro" id="IPR011658">
    <property type="entry name" value="PA14_dom"/>
</dbReference>
<comment type="caution">
    <text evidence="3">The sequence shown here is derived from an EMBL/GenBank/DDBJ whole genome shotgun (WGS) entry which is preliminary data.</text>
</comment>
<dbReference type="PANTHER" id="PTHR46769:SF2">
    <property type="entry name" value="FIBROCYSTIN-L ISOFORM 2 PRECURSOR-RELATED"/>
    <property type="match status" value="1"/>
</dbReference>
<evidence type="ECO:0000259" key="2">
    <source>
        <dbReference type="PROSITE" id="PS51820"/>
    </source>
</evidence>
<evidence type="ECO:0000313" key="3">
    <source>
        <dbReference type="EMBL" id="PNC54724.1"/>
    </source>
</evidence>
<keyword evidence="1" id="KW-0732">Signal</keyword>
<dbReference type="Gene3D" id="3.90.182.10">
    <property type="entry name" value="Toxin - Anthrax Protective Antigen,domain 1"/>
    <property type="match status" value="1"/>
</dbReference>
<dbReference type="PANTHER" id="PTHR46769">
    <property type="entry name" value="POLYCYSTIC KIDNEY AND HEPATIC DISEASE 1 (AUTOSOMAL RECESSIVE)-LIKE 1"/>
    <property type="match status" value="1"/>
</dbReference>
<dbReference type="AlphaFoldDB" id="A0AAP8NKG9"/>
<organism evidence="3 4">
    <name type="scientific">Akkermansia muciniphila</name>
    <dbReference type="NCBI Taxonomy" id="239935"/>
    <lineage>
        <taxon>Bacteria</taxon>
        <taxon>Pseudomonadati</taxon>
        <taxon>Verrucomicrobiota</taxon>
        <taxon>Verrucomicrobiia</taxon>
        <taxon>Verrucomicrobiales</taxon>
        <taxon>Akkermansiaceae</taxon>
        <taxon>Akkermansia</taxon>
    </lineage>
</organism>
<protein>
    <recommendedName>
        <fullName evidence="2">PA14 domain-containing protein</fullName>
    </recommendedName>
</protein>
<dbReference type="Pfam" id="PF07691">
    <property type="entry name" value="PA14"/>
    <property type="match status" value="1"/>
</dbReference>
<dbReference type="EMBL" id="PJKN01000005">
    <property type="protein sequence ID" value="PNC54724.1"/>
    <property type="molecule type" value="Genomic_DNA"/>
</dbReference>
<sequence>MTPFLKGCPASWRSRCRKVSPAMNMILPILSFLCGVMLTEAASGSSGEGKPSPGVVQELWFGIPGASVKDLTHRKIFETAAPDVRTISNLDVENQGDRYGARYTALLKVPASGKYRLYLSSDDSAELWLGKDATQKDMTCIATVKGYSDIHNWGNQPNQASEPIQLEADRFYFLQVIHKEDGGPDHMSVAWSGPDIPSPVIIPATALFIPPGILPEEKKQSPAKAD</sequence>
<dbReference type="InterPro" id="IPR052387">
    <property type="entry name" value="Fibrocystin"/>
</dbReference>